<evidence type="ECO:0000313" key="2">
    <source>
        <dbReference type="Proteomes" id="UP001165064"/>
    </source>
</evidence>
<accession>A0ACB5TAK6</accession>
<dbReference type="EMBL" id="BSXS01005719">
    <property type="protein sequence ID" value="GME84730.1"/>
    <property type="molecule type" value="Genomic_DNA"/>
</dbReference>
<name>A0ACB5TAK6_AMBMO</name>
<comment type="caution">
    <text evidence="1">The sequence shown here is derived from an EMBL/GenBank/DDBJ whole genome shotgun (WGS) entry which is preliminary data.</text>
</comment>
<gene>
    <name evidence="1" type="ORF">Amon02_000705400</name>
</gene>
<keyword evidence="2" id="KW-1185">Reference proteome</keyword>
<organism evidence="1 2">
    <name type="scientific">Ambrosiozyma monospora</name>
    <name type="common">Yeast</name>
    <name type="synonym">Endomycopsis monosporus</name>
    <dbReference type="NCBI Taxonomy" id="43982"/>
    <lineage>
        <taxon>Eukaryota</taxon>
        <taxon>Fungi</taxon>
        <taxon>Dikarya</taxon>
        <taxon>Ascomycota</taxon>
        <taxon>Saccharomycotina</taxon>
        <taxon>Pichiomycetes</taxon>
        <taxon>Pichiales</taxon>
        <taxon>Pichiaceae</taxon>
        <taxon>Ambrosiozyma</taxon>
    </lineage>
</organism>
<proteinExistence type="predicted"/>
<dbReference type="Proteomes" id="UP001165064">
    <property type="component" value="Unassembled WGS sequence"/>
</dbReference>
<protein>
    <submittedName>
        <fullName evidence="1">Unnamed protein product</fullName>
    </submittedName>
</protein>
<reference evidence="1" key="1">
    <citation type="submission" date="2023-04" db="EMBL/GenBank/DDBJ databases">
        <title>Ambrosiozyma monospora NBRC 10751.</title>
        <authorList>
            <person name="Ichikawa N."/>
            <person name="Sato H."/>
            <person name="Tonouchi N."/>
        </authorList>
    </citation>
    <scope>NUCLEOTIDE SEQUENCE</scope>
    <source>
        <strain evidence="1">NBRC 10751</strain>
    </source>
</reference>
<sequence length="192" mass="22376">MSDTECDYDFPISCLPPTCHTLELRGFTTFSRQFPETLHTLEIHLNGYSKSFEYFWDRFITPLDNLYVLKIYVAMTTHTIDFSYLEFLRHLHTLKLFKEFSGCKFIFNELPPSMLYVSLSCPDLPSTTKNAVVLRSVGNKTLESMNHIFDLDFRFESESDSDHDNDFDSNFDSNSESDSDSDSDSDYAYIYN</sequence>
<evidence type="ECO:0000313" key="1">
    <source>
        <dbReference type="EMBL" id="GME84730.1"/>
    </source>
</evidence>